<proteinExistence type="inferred from homology"/>
<organism evidence="2">
    <name type="scientific">Schistosoma mansoni</name>
    <name type="common">Blood fluke</name>
    <dbReference type="NCBI Taxonomy" id="6183"/>
    <lineage>
        <taxon>Eukaryota</taxon>
        <taxon>Metazoa</taxon>
        <taxon>Spiralia</taxon>
        <taxon>Lophotrochozoa</taxon>
        <taxon>Platyhelminthes</taxon>
        <taxon>Trematoda</taxon>
        <taxon>Digenea</taxon>
        <taxon>Strigeidida</taxon>
        <taxon>Schistosomatoidea</taxon>
        <taxon>Schistosomatidae</taxon>
        <taxon>Schistosoma</taxon>
    </lineage>
</organism>
<dbReference type="NCBIfam" id="TIGR00004">
    <property type="entry name" value="Rid family detoxifying hydrolase"/>
    <property type="match status" value="1"/>
</dbReference>
<dbReference type="FunCoup" id="G4VND5">
    <property type="interactions" value="830"/>
</dbReference>
<dbReference type="WBParaSite" id="Smp_151690.1">
    <property type="protein sequence ID" value="Smp_151690.1"/>
    <property type="gene ID" value="Smp_151690"/>
</dbReference>
<dbReference type="InterPro" id="IPR006175">
    <property type="entry name" value="YjgF/YER057c/UK114"/>
</dbReference>
<dbReference type="STRING" id="6183.G4VND5"/>
<dbReference type="CTD" id="8354971"/>
<dbReference type="eggNOG" id="KOG2317">
    <property type="taxonomic scope" value="Eukaryota"/>
</dbReference>
<dbReference type="KEGG" id="smm:Smp_151690"/>
<dbReference type="FunFam" id="3.30.1330.40:FF:000001">
    <property type="entry name" value="L-PSP family endoribonuclease"/>
    <property type="match status" value="1"/>
</dbReference>
<name>G4VND5_SCHMA</name>
<accession>G4VND5</accession>
<dbReference type="OrthoDB" id="309640at2759"/>
<dbReference type="RefSeq" id="XP_018654754.1">
    <property type="nucleotide sequence ID" value="XM_018789296.1"/>
</dbReference>
<dbReference type="HOGENOM" id="CLU_100715_7_1_1"/>
<dbReference type="PANTHER" id="PTHR11803">
    <property type="entry name" value="2-IMINOBUTANOATE/2-IMINOPROPANOATE DEAMINASE RIDA"/>
    <property type="match status" value="1"/>
</dbReference>
<dbReference type="SUPFAM" id="SSF55298">
    <property type="entry name" value="YjgF-like"/>
    <property type="match status" value="1"/>
</dbReference>
<dbReference type="PANTHER" id="PTHR11803:SF39">
    <property type="entry name" value="2-IMINOBUTANOATE_2-IMINOPROPANOATE DEAMINASE"/>
    <property type="match status" value="1"/>
</dbReference>
<evidence type="ECO:0000313" key="2">
    <source>
        <dbReference type="WBParaSite" id="Smp_151690.1"/>
    </source>
</evidence>
<dbReference type="InterPro" id="IPR006056">
    <property type="entry name" value="RidA"/>
</dbReference>
<dbReference type="GO" id="GO:0019239">
    <property type="term" value="F:deaminase activity"/>
    <property type="evidence" value="ECO:0007669"/>
    <property type="project" value="TreeGrafter"/>
</dbReference>
<evidence type="ECO:0000256" key="1">
    <source>
        <dbReference type="ARBA" id="ARBA00010552"/>
    </source>
</evidence>
<dbReference type="Gene3D" id="3.30.1330.40">
    <property type="entry name" value="RutC-like"/>
    <property type="match status" value="1"/>
</dbReference>
<dbReference type="InParanoid" id="G4VND5"/>
<protein>
    <submittedName>
        <fullName evidence="2">Putative translation initiation inhibitor</fullName>
    </submittedName>
</protein>
<dbReference type="CDD" id="cd00448">
    <property type="entry name" value="YjgF_YER057c_UK114_family"/>
    <property type="match status" value="1"/>
</dbReference>
<dbReference type="PhylomeDB" id="G4VND5"/>
<dbReference type="AlphaFoldDB" id="G4VND5"/>
<dbReference type="InterPro" id="IPR035959">
    <property type="entry name" value="RutC-like_sf"/>
</dbReference>
<comment type="similarity">
    <text evidence="1">Belongs to the RutC family.</text>
</comment>
<reference evidence="2" key="1">
    <citation type="submission" date="2018-12" db="UniProtKB">
        <authorList>
            <consortium name="WormBaseParasite"/>
        </authorList>
    </citation>
    <scope>IDENTIFICATION</scope>
    <source>
        <strain evidence="2">Puerto Rican</strain>
    </source>
</reference>
<dbReference type="GeneID" id="8354971"/>
<sequence length="128" mass="14163">MNLKSRFCSQGVAVNNTLYISGQLGLVPDTMLFAGDDVESQTHQSLKNIREIVQSAGFTMRDVVKTTLFLADMNDFAKVNTIYAQYFSDPYPARATYQVECLPKNGKIEIEAIAVQEESGSQGNESLE</sequence>
<dbReference type="Pfam" id="PF01042">
    <property type="entry name" value="Ribonuc_L-PSP"/>
    <property type="match status" value="1"/>
</dbReference>
<dbReference type="GO" id="GO:0005739">
    <property type="term" value="C:mitochondrion"/>
    <property type="evidence" value="ECO:0007669"/>
    <property type="project" value="TreeGrafter"/>
</dbReference>
<dbReference type="GO" id="GO:0005829">
    <property type="term" value="C:cytosol"/>
    <property type="evidence" value="ECO:0007669"/>
    <property type="project" value="TreeGrafter"/>
</dbReference>